<proteinExistence type="predicted"/>
<name>M6FGJ5_9LEPT</name>
<dbReference type="AlphaFoldDB" id="M6FGJ5"/>
<feature type="compositionally biased region" description="Polar residues" evidence="1">
    <location>
        <begin position="1"/>
        <end position="15"/>
    </location>
</feature>
<sequence length="65" mass="7817">MKLSERSSTGKTQRTNKIDDNPPTLKLRFSSDDRMMKILPDQQSFFRIEQKFTNCKKRLFFSDQR</sequence>
<organism evidence="2 3">
    <name type="scientific">Leptospira weilii str. 2006001855</name>
    <dbReference type="NCBI Taxonomy" id="996804"/>
    <lineage>
        <taxon>Bacteria</taxon>
        <taxon>Pseudomonadati</taxon>
        <taxon>Spirochaetota</taxon>
        <taxon>Spirochaetia</taxon>
        <taxon>Leptospirales</taxon>
        <taxon>Leptospiraceae</taxon>
        <taxon>Leptospira</taxon>
    </lineage>
</organism>
<protein>
    <submittedName>
        <fullName evidence="2">Uncharacterized protein</fullName>
    </submittedName>
</protein>
<feature type="region of interest" description="Disordered" evidence="1">
    <location>
        <begin position="1"/>
        <end position="27"/>
    </location>
</feature>
<dbReference type="Proteomes" id="UP000012101">
    <property type="component" value="Unassembled WGS sequence"/>
</dbReference>
<gene>
    <name evidence="2" type="ORF">LEP1GSC038_0447</name>
</gene>
<comment type="caution">
    <text evidence="2">The sequence shown here is derived from an EMBL/GenBank/DDBJ whole genome shotgun (WGS) entry which is preliminary data.</text>
</comment>
<evidence type="ECO:0000256" key="1">
    <source>
        <dbReference type="SAM" id="MobiDB-lite"/>
    </source>
</evidence>
<dbReference type="EMBL" id="AFJM02000046">
    <property type="protein sequence ID" value="EMM71505.1"/>
    <property type="molecule type" value="Genomic_DNA"/>
</dbReference>
<reference evidence="2 3" key="1">
    <citation type="submission" date="2013-01" db="EMBL/GenBank/DDBJ databases">
        <authorList>
            <person name="Harkins D.M."/>
            <person name="Durkin A.S."/>
            <person name="Brinkac L.M."/>
            <person name="Haft D.H."/>
            <person name="Selengut J.D."/>
            <person name="Sanka R."/>
            <person name="DePew J."/>
            <person name="Purushe J."/>
            <person name="Hospenthal D.R."/>
            <person name="Murray C.K."/>
            <person name="Pimentel G."/>
            <person name="Wasfy M."/>
            <person name="Vinetz J.M."/>
            <person name="Sutton G.G."/>
            <person name="Nierman W.C."/>
            <person name="Fouts D.E."/>
        </authorList>
    </citation>
    <scope>NUCLEOTIDE SEQUENCE [LARGE SCALE GENOMIC DNA]</scope>
    <source>
        <strain evidence="2 3">2006001855</strain>
    </source>
</reference>
<evidence type="ECO:0000313" key="3">
    <source>
        <dbReference type="Proteomes" id="UP000012101"/>
    </source>
</evidence>
<evidence type="ECO:0000313" key="2">
    <source>
        <dbReference type="EMBL" id="EMM71505.1"/>
    </source>
</evidence>
<accession>M6FGJ5</accession>